<accession>A0ABU1JWG8</accession>
<evidence type="ECO:0000313" key="2">
    <source>
        <dbReference type="EMBL" id="MDR6291900.1"/>
    </source>
</evidence>
<dbReference type="SUPFAM" id="SSF55073">
    <property type="entry name" value="Nucleotide cyclase"/>
    <property type="match status" value="1"/>
</dbReference>
<dbReference type="PANTHER" id="PTHR43081:SF11">
    <property type="entry name" value="BLR2264 PROTEIN"/>
    <property type="match status" value="1"/>
</dbReference>
<comment type="caution">
    <text evidence="2">The sequence shown here is derived from an EMBL/GenBank/DDBJ whole genome shotgun (WGS) entry which is preliminary data.</text>
</comment>
<dbReference type="InterPro" id="IPR029787">
    <property type="entry name" value="Nucleotide_cyclase"/>
</dbReference>
<sequence length="425" mass="45384">MTAELDAPVPGRQPVAATLAGLRRWLGNQALMAGPVPDVATGFADRLLKAGIPLWRAHLSVSTLHPQMEAIGLTWTSDGGRQLEEYGHGSFSRVSRDSPIYDAIVRAREAARDPATARAEDIVPLTRYRLERDEGVEQFPVLGAFRDAGATDYLCFVIPFSADGLLHPLESGAVVSLATDRRGGFTAEEVEAIDELMPTFGAAIRIGIDLAAFRTVLGTYLGRDVGQRVMRGEIRRGSVQTISAAILVGDLRGFTALADAMPRDQLVAMLDDYLDALATPIETQGGQVLKFMGDGLLATFAFAETDPAETCGRALAAATEALARIAAINVRRAGNGEPVMTLDVALHVGDVLYGNVGSGQRLDFTIIGPAVNEASRLEHLCGALDVPMVISQRFVEALAAPDRFRCLGPQTLRGVRAPVEVFTPV</sequence>
<evidence type="ECO:0000259" key="1">
    <source>
        <dbReference type="PROSITE" id="PS50125"/>
    </source>
</evidence>
<dbReference type="RefSeq" id="WP_309797520.1">
    <property type="nucleotide sequence ID" value="NZ_JAVDPW010000008.1"/>
</dbReference>
<dbReference type="Pfam" id="PF00211">
    <property type="entry name" value="Guanylate_cyc"/>
    <property type="match status" value="1"/>
</dbReference>
<dbReference type="PROSITE" id="PS50125">
    <property type="entry name" value="GUANYLATE_CYCLASE_2"/>
    <property type="match status" value="1"/>
</dbReference>
<dbReference type="CDD" id="cd07302">
    <property type="entry name" value="CHD"/>
    <property type="match status" value="1"/>
</dbReference>
<dbReference type="InterPro" id="IPR001054">
    <property type="entry name" value="A/G_cyclase"/>
</dbReference>
<dbReference type="EC" id="4.6.1.1" evidence="2"/>
<dbReference type="Gene3D" id="3.30.70.1230">
    <property type="entry name" value="Nucleotide cyclase"/>
    <property type="match status" value="1"/>
</dbReference>
<keyword evidence="3" id="KW-1185">Reference proteome</keyword>
<dbReference type="InterPro" id="IPR050697">
    <property type="entry name" value="Adenylyl/Guanylyl_Cyclase_3/4"/>
</dbReference>
<dbReference type="Proteomes" id="UP001262410">
    <property type="component" value="Unassembled WGS sequence"/>
</dbReference>
<dbReference type="PANTHER" id="PTHR43081">
    <property type="entry name" value="ADENYLATE CYCLASE, TERMINAL-DIFFERENTIATION SPECIFIC-RELATED"/>
    <property type="match status" value="1"/>
</dbReference>
<keyword evidence="2" id="KW-0456">Lyase</keyword>
<name>A0ABU1JWG8_9PROT</name>
<feature type="domain" description="Guanylate cyclase" evidence="1">
    <location>
        <begin position="245"/>
        <end position="378"/>
    </location>
</feature>
<protein>
    <submittedName>
        <fullName evidence="2">Adenylate cyclase</fullName>
        <ecNumber evidence="2">4.6.1.1</ecNumber>
    </submittedName>
</protein>
<evidence type="ECO:0000313" key="3">
    <source>
        <dbReference type="Proteomes" id="UP001262410"/>
    </source>
</evidence>
<gene>
    <name evidence="2" type="ORF">E9232_004438</name>
</gene>
<dbReference type="GO" id="GO:0004016">
    <property type="term" value="F:adenylate cyclase activity"/>
    <property type="evidence" value="ECO:0007669"/>
    <property type="project" value="UniProtKB-EC"/>
</dbReference>
<reference evidence="2 3" key="1">
    <citation type="submission" date="2023-07" db="EMBL/GenBank/DDBJ databases">
        <title>Sorghum-associated microbial communities from plants grown in Nebraska, USA.</title>
        <authorList>
            <person name="Schachtman D."/>
        </authorList>
    </citation>
    <scope>NUCLEOTIDE SEQUENCE [LARGE SCALE GENOMIC DNA]</scope>
    <source>
        <strain evidence="2 3">584</strain>
    </source>
</reference>
<proteinExistence type="predicted"/>
<dbReference type="EMBL" id="JAVDPW010000008">
    <property type="protein sequence ID" value="MDR6291900.1"/>
    <property type="molecule type" value="Genomic_DNA"/>
</dbReference>
<organism evidence="2 3">
    <name type="scientific">Inquilinus ginsengisoli</name>
    <dbReference type="NCBI Taxonomy" id="363840"/>
    <lineage>
        <taxon>Bacteria</taxon>
        <taxon>Pseudomonadati</taxon>
        <taxon>Pseudomonadota</taxon>
        <taxon>Alphaproteobacteria</taxon>
        <taxon>Rhodospirillales</taxon>
        <taxon>Rhodospirillaceae</taxon>
        <taxon>Inquilinus</taxon>
    </lineage>
</organism>